<dbReference type="InterPro" id="IPR058060">
    <property type="entry name" value="HYC_CC_PP"/>
</dbReference>
<comment type="caution">
    <text evidence="1">The sequence shown here is derived from an EMBL/GenBank/DDBJ whole genome shotgun (WGS) entry which is preliminary data.</text>
</comment>
<proteinExistence type="predicted"/>
<dbReference type="RefSeq" id="WP_200504912.1">
    <property type="nucleotide sequence ID" value="NZ_JAEHFX010000002.1"/>
</dbReference>
<dbReference type="Pfam" id="PF26622">
    <property type="entry name" value="DUF8199"/>
    <property type="match status" value="1"/>
</dbReference>
<sequence>MKTLLKRSVSLWLSLAVLLGSVGLTMSEHICLISGKVMLSYEHKQDPCASHGETDCEKPSEKPVAKKKCCEFKLDQHKLEQAAQQKLTQFAFVWIAPEATFLPVFPTVLVTQQEVLTYANSSPPLYGKNLLYSLHILRV</sequence>
<name>A0ABS1C0S7_9BACT</name>
<dbReference type="NCBIfam" id="NF047658">
    <property type="entry name" value="HYC_CC_PP"/>
    <property type="match status" value="1"/>
</dbReference>
<dbReference type="Proteomes" id="UP000644147">
    <property type="component" value="Unassembled WGS sequence"/>
</dbReference>
<dbReference type="EMBL" id="JAEHFX010000002">
    <property type="protein sequence ID" value="MBK0402198.1"/>
    <property type="molecule type" value="Genomic_DNA"/>
</dbReference>
<evidence type="ECO:0000313" key="2">
    <source>
        <dbReference type="Proteomes" id="UP000644147"/>
    </source>
</evidence>
<evidence type="ECO:0000313" key="1">
    <source>
        <dbReference type="EMBL" id="MBK0402198.1"/>
    </source>
</evidence>
<gene>
    <name evidence="1" type="ORF">I5M27_04335</name>
</gene>
<reference evidence="1 2" key="1">
    <citation type="submission" date="2020-12" db="EMBL/GenBank/DDBJ databases">
        <title>Bacterial novel species Adhaeribacter sp. BT258 isolated from soil.</title>
        <authorList>
            <person name="Jung H.-Y."/>
        </authorList>
    </citation>
    <scope>NUCLEOTIDE SEQUENCE [LARGE SCALE GENOMIC DNA]</scope>
    <source>
        <strain evidence="1 2">BT258</strain>
    </source>
</reference>
<accession>A0ABS1C0S7</accession>
<keyword evidence="2" id="KW-1185">Reference proteome</keyword>
<organism evidence="1 2">
    <name type="scientific">Adhaeribacter terrigena</name>
    <dbReference type="NCBI Taxonomy" id="2793070"/>
    <lineage>
        <taxon>Bacteria</taxon>
        <taxon>Pseudomonadati</taxon>
        <taxon>Bacteroidota</taxon>
        <taxon>Cytophagia</taxon>
        <taxon>Cytophagales</taxon>
        <taxon>Hymenobacteraceae</taxon>
        <taxon>Adhaeribacter</taxon>
    </lineage>
</organism>
<dbReference type="InterPro" id="IPR058512">
    <property type="entry name" value="DUF8199"/>
</dbReference>
<protein>
    <submittedName>
        <fullName evidence="1">Uncharacterized protein</fullName>
    </submittedName>
</protein>